<comment type="caution">
    <text evidence="1">The sequence shown here is derived from an EMBL/GenBank/DDBJ whole genome shotgun (WGS) entry which is preliminary data.</text>
</comment>
<evidence type="ECO:0000313" key="2">
    <source>
        <dbReference type="Proteomes" id="UP000317650"/>
    </source>
</evidence>
<organism evidence="1 2">
    <name type="scientific">Musa balbisiana</name>
    <name type="common">Banana</name>
    <dbReference type="NCBI Taxonomy" id="52838"/>
    <lineage>
        <taxon>Eukaryota</taxon>
        <taxon>Viridiplantae</taxon>
        <taxon>Streptophyta</taxon>
        <taxon>Embryophyta</taxon>
        <taxon>Tracheophyta</taxon>
        <taxon>Spermatophyta</taxon>
        <taxon>Magnoliopsida</taxon>
        <taxon>Liliopsida</taxon>
        <taxon>Zingiberales</taxon>
        <taxon>Musaceae</taxon>
        <taxon>Musa</taxon>
    </lineage>
</organism>
<keyword evidence="2" id="KW-1185">Reference proteome</keyword>
<protein>
    <submittedName>
        <fullName evidence="1">Uncharacterized protein</fullName>
    </submittedName>
</protein>
<reference evidence="1 2" key="1">
    <citation type="journal article" date="2019" name="Nat. Plants">
        <title>Genome sequencing of Musa balbisiana reveals subgenome evolution and function divergence in polyploid bananas.</title>
        <authorList>
            <person name="Yao X."/>
        </authorList>
    </citation>
    <scope>NUCLEOTIDE SEQUENCE [LARGE SCALE GENOMIC DNA]</scope>
    <source>
        <strain evidence="2">cv. DH-PKW</strain>
        <tissue evidence="1">Leaves</tissue>
    </source>
</reference>
<gene>
    <name evidence="1" type="ORF">C4D60_Mb02t17840</name>
</gene>
<evidence type="ECO:0000313" key="1">
    <source>
        <dbReference type="EMBL" id="THU45428.1"/>
    </source>
</evidence>
<sequence>MSTSGGGGGGGGGGGHRETFAFAHNALQIMVCPLFSLQMLPDHVSSTLRPCYREQLQEECMKPTTMPVSGKETMNIKKEKPAKLKQISQVHPTFPWKTIVTTCSHSFSGSEMFRLSFPSLFE</sequence>
<dbReference type="EMBL" id="PYDT01000011">
    <property type="protein sequence ID" value="THU45428.1"/>
    <property type="molecule type" value="Genomic_DNA"/>
</dbReference>
<dbReference type="Proteomes" id="UP000317650">
    <property type="component" value="Chromosome 2"/>
</dbReference>
<name>A0A4S8IBG5_MUSBA</name>
<accession>A0A4S8IBG5</accession>
<dbReference type="AlphaFoldDB" id="A0A4S8IBG5"/>
<proteinExistence type="predicted"/>